<dbReference type="Gene3D" id="3.40.50.1580">
    <property type="entry name" value="Nucleoside phosphorylase domain"/>
    <property type="match status" value="1"/>
</dbReference>
<dbReference type="InterPro" id="IPR053137">
    <property type="entry name" value="NLR-like"/>
</dbReference>
<name>A0A0D9NK95_METAN</name>
<sequence>MNYTHEDYTVALICALSTDFTASKAMLDEKHPPLPVKFQCLYTLGRIGPHNVAIACLPHGTTHPWEVDYLLHNFPNIRFGLMVGVGGGAPATPSDDPNKDIRLGDVVVSHSEGNHGGVLRYDTGEITQRCFFYKPPAILTTAVSELRSRTETVRSAISRHISDILESNPSANPKFRYQGHEHDRLFEADYEHKEGDKDCSMCDEERLVHRKPRDTEHPVIHYGVIGSVGEDMRHSATREKLRQEHGILCFETVADGLMLNFPCLFIRGICDYFNTHKIEGWERYAAATAAAYAKELLQIIPADQVACAEKALGIMKQTSAEVGSINKDLERLLNEQQRKERDDILDLIMSSPTYEDQHKDILKQRHPGTGQWFLESSEFTEWLWGDCQSLYCPGIPGAGKTVLASIAIEHLRDQPLARRRRPVAFIYCNSQMQEEQGVRKLLCMNLHQLLSQCDSISVSVKAILESSMIFGEQPSISRIIEAILKVIVERGGSYLVIDGLDQCSSLVRETLLTYACGLQKHIYTSVMVTSCPTYSIEGWFAGDTTLRIRADPGDVECYLDGHLSTLRQYVRDDADLWKEVKADIIRAVKGSFLDAIRYLTPFKE</sequence>
<proteinExistence type="predicted"/>
<evidence type="ECO:0000313" key="5">
    <source>
        <dbReference type="Proteomes" id="UP000054544"/>
    </source>
</evidence>
<dbReference type="GO" id="GO:0009116">
    <property type="term" value="P:nucleoside metabolic process"/>
    <property type="evidence" value="ECO:0007669"/>
    <property type="project" value="InterPro"/>
</dbReference>
<evidence type="ECO:0000259" key="3">
    <source>
        <dbReference type="Pfam" id="PF24883"/>
    </source>
</evidence>
<dbReference type="PANTHER" id="PTHR46082">
    <property type="entry name" value="ATP/GTP-BINDING PROTEIN-RELATED"/>
    <property type="match status" value="1"/>
</dbReference>
<dbReference type="OrthoDB" id="4955385at2759"/>
<keyword evidence="2" id="KW-0175">Coiled coil</keyword>
<feature type="coiled-coil region" evidence="2">
    <location>
        <begin position="315"/>
        <end position="342"/>
    </location>
</feature>
<keyword evidence="1" id="KW-0677">Repeat</keyword>
<dbReference type="SUPFAM" id="SSF52540">
    <property type="entry name" value="P-loop containing nucleoside triphosphate hydrolases"/>
    <property type="match status" value="1"/>
</dbReference>
<dbReference type="InterPro" id="IPR027417">
    <property type="entry name" value="P-loop_NTPase"/>
</dbReference>
<reference evidence="5" key="1">
    <citation type="journal article" date="2014" name="BMC Genomics">
        <title>The genome sequence of the biocontrol fungus Metarhizium anisopliae and comparative genomics of Metarhizium species.</title>
        <authorList>
            <person name="Pattemore J.A."/>
            <person name="Hane J.K."/>
            <person name="Williams A.H."/>
            <person name="Wilson B.A."/>
            <person name="Stodart B.J."/>
            <person name="Ash G.J."/>
        </authorList>
    </citation>
    <scope>NUCLEOTIDE SEQUENCE [LARGE SCALE GENOMIC DNA]</scope>
    <source>
        <strain evidence="5">BRIP 53293</strain>
    </source>
</reference>
<dbReference type="Proteomes" id="UP000054544">
    <property type="component" value="Unassembled WGS sequence"/>
</dbReference>
<dbReference type="Gene3D" id="3.40.50.300">
    <property type="entry name" value="P-loop containing nucleotide triphosphate hydrolases"/>
    <property type="match status" value="1"/>
</dbReference>
<dbReference type="STRING" id="1291518.A0A0D9NK95"/>
<accession>A0A0D9NK95</accession>
<dbReference type="GO" id="GO:0003824">
    <property type="term" value="F:catalytic activity"/>
    <property type="evidence" value="ECO:0007669"/>
    <property type="project" value="InterPro"/>
</dbReference>
<dbReference type="PANTHER" id="PTHR46082:SF11">
    <property type="entry name" value="AAA+ ATPASE DOMAIN-CONTAINING PROTEIN-RELATED"/>
    <property type="match status" value="1"/>
</dbReference>
<gene>
    <name evidence="4" type="ORF">H634G_10291</name>
</gene>
<dbReference type="Pfam" id="PF24883">
    <property type="entry name" value="NPHP3_N"/>
    <property type="match status" value="1"/>
</dbReference>
<dbReference type="EMBL" id="KE384760">
    <property type="protein sequence ID" value="KJK74384.1"/>
    <property type="molecule type" value="Genomic_DNA"/>
</dbReference>
<evidence type="ECO:0000313" key="4">
    <source>
        <dbReference type="EMBL" id="KJK74384.1"/>
    </source>
</evidence>
<dbReference type="SUPFAM" id="SSF53167">
    <property type="entry name" value="Purine and uridine phosphorylases"/>
    <property type="match status" value="1"/>
</dbReference>
<evidence type="ECO:0000256" key="1">
    <source>
        <dbReference type="ARBA" id="ARBA00022737"/>
    </source>
</evidence>
<dbReference type="InterPro" id="IPR056884">
    <property type="entry name" value="NPHP3-like_N"/>
</dbReference>
<keyword evidence="5" id="KW-1185">Reference proteome</keyword>
<evidence type="ECO:0000256" key="2">
    <source>
        <dbReference type="SAM" id="Coils"/>
    </source>
</evidence>
<dbReference type="InterPro" id="IPR035994">
    <property type="entry name" value="Nucleoside_phosphorylase_sf"/>
</dbReference>
<protein>
    <recommendedName>
        <fullName evidence="3">Nephrocystin 3-like N-terminal domain-containing protein</fullName>
    </recommendedName>
</protein>
<organism evidence="4 5">
    <name type="scientific">Metarhizium anisopliae BRIP 53293</name>
    <dbReference type="NCBI Taxonomy" id="1291518"/>
    <lineage>
        <taxon>Eukaryota</taxon>
        <taxon>Fungi</taxon>
        <taxon>Dikarya</taxon>
        <taxon>Ascomycota</taxon>
        <taxon>Pezizomycotina</taxon>
        <taxon>Sordariomycetes</taxon>
        <taxon>Hypocreomycetidae</taxon>
        <taxon>Hypocreales</taxon>
        <taxon>Clavicipitaceae</taxon>
        <taxon>Metarhizium</taxon>
    </lineage>
</organism>
<dbReference type="AlphaFoldDB" id="A0A0D9NK95"/>
<feature type="domain" description="Nephrocystin 3-like N-terminal" evidence="3">
    <location>
        <begin position="368"/>
        <end position="530"/>
    </location>
</feature>